<evidence type="ECO:0000256" key="1">
    <source>
        <dbReference type="SAM" id="Phobius"/>
    </source>
</evidence>
<keyword evidence="1" id="KW-1133">Transmembrane helix</keyword>
<comment type="caution">
    <text evidence="2">The sequence shown here is derived from an EMBL/GenBank/DDBJ whole genome shotgun (WGS) entry which is preliminary data.</text>
</comment>
<organism evidence="2 3">
    <name type="scientific">Paracoccus simplex</name>
    <dbReference type="NCBI Taxonomy" id="2086346"/>
    <lineage>
        <taxon>Bacteria</taxon>
        <taxon>Pseudomonadati</taxon>
        <taxon>Pseudomonadota</taxon>
        <taxon>Alphaproteobacteria</taxon>
        <taxon>Rhodobacterales</taxon>
        <taxon>Paracoccaceae</taxon>
        <taxon>Paracoccus</taxon>
    </lineage>
</organism>
<feature type="transmembrane region" description="Helical" evidence="1">
    <location>
        <begin position="94"/>
        <end position="112"/>
    </location>
</feature>
<dbReference type="EMBL" id="JBHRXE010000057">
    <property type="protein sequence ID" value="MFC3571325.1"/>
    <property type="molecule type" value="Genomic_DNA"/>
</dbReference>
<evidence type="ECO:0000313" key="2">
    <source>
        <dbReference type="EMBL" id="MFC3571325.1"/>
    </source>
</evidence>
<accession>A0ABV7S2I0</accession>
<evidence type="ECO:0000313" key="3">
    <source>
        <dbReference type="Proteomes" id="UP001595596"/>
    </source>
</evidence>
<feature type="transmembrane region" description="Helical" evidence="1">
    <location>
        <begin position="71"/>
        <end position="88"/>
    </location>
</feature>
<proteinExistence type="predicted"/>
<keyword evidence="3" id="KW-1185">Reference proteome</keyword>
<feature type="transmembrane region" description="Helical" evidence="1">
    <location>
        <begin position="44"/>
        <end position="64"/>
    </location>
</feature>
<reference evidence="3" key="1">
    <citation type="journal article" date="2019" name="Int. J. Syst. Evol. Microbiol.">
        <title>The Global Catalogue of Microorganisms (GCM) 10K type strain sequencing project: providing services to taxonomists for standard genome sequencing and annotation.</title>
        <authorList>
            <consortium name="The Broad Institute Genomics Platform"/>
            <consortium name="The Broad Institute Genome Sequencing Center for Infectious Disease"/>
            <person name="Wu L."/>
            <person name="Ma J."/>
        </authorList>
    </citation>
    <scope>NUCLEOTIDE SEQUENCE [LARGE SCALE GENOMIC DNA]</scope>
    <source>
        <strain evidence="3">VKM B-3226</strain>
    </source>
</reference>
<dbReference type="PROSITE" id="PS51257">
    <property type="entry name" value="PROKAR_LIPOPROTEIN"/>
    <property type="match status" value="1"/>
</dbReference>
<sequence>MRVLSILCGLSFAVMAGFFLACSTVVASAQPALRAIDLVMLGRIFGPLSWAALALALLGAGLALRSRCEGWAPLVAGCAIFVPCQFGLPHVAGLAGTALLCLTAAGLALSPLTRMPISYWRVAG</sequence>
<keyword evidence="1" id="KW-0812">Transmembrane</keyword>
<dbReference type="Proteomes" id="UP001595596">
    <property type="component" value="Unassembled WGS sequence"/>
</dbReference>
<protein>
    <submittedName>
        <fullName evidence="2">Uncharacterized protein</fullName>
    </submittedName>
</protein>
<keyword evidence="1" id="KW-0472">Membrane</keyword>
<name>A0ABV7S2I0_9RHOB</name>
<gene>
    <name evidence="2" type="ORF">ACFOMP_17875</name>
</gene>
<dbReference type="RefSeq" id="WP_289894621.1">
    <property type="nucleotide sequence ID" value="NZ_JBHRXE010000057.1"/>
</dbReference>